<dbReference type="Pfam" id="PF13238">
    <property type="entry name" value="AAA_18"/>
    <property type="match status" value="1"/>
</dbReference>
<dbReference type="Gene3D" id="3.40.50.300">
    <property type="entry name" value="P-loop containing nucleotide triphosphate hydrolases"/>
    <property type="match status" value="1"/>
</dbReference>
<evidence type="ECO:0000313" key="2">
    <source>
        <dbReference type="Proteomes" id="UP000178759"/>
    </source>
</evidence>
<dbReference type="SUPFAM" id="SSF52540">
    <property type="entry name" value="P-loop containing nucleoside triphosphate hydrolases"/>
    <property type="match status" value="1"/>
</dbReference>
<sequence>MKQSQIVAIVGMPGAGKSVAASYFKEKGIPVLRFGDETERGLRELGMEVNEKNERWYREKIRKELGMAAMALKIETRIVEAKHSNPFIILDGLYSWEEYVYLKEKFPDLILLCIFAPPEIRYKRLETRSVRPLTQQEAESRDKSEIEQLHKGGPIARADYLIKNESTPQALREGLEKFYLQLL</sequence>
<proteinExistence type="predicted"/>
<dbReference type="STRING" id="1798392.A3A79_03900"/>
<dbReference type="EMBL" id="MFJV01000001">
    <property type="protein sequence ID" value="OGG24301.1"/>
    <property type="molecule type" value="Genomic_DNA"/>
</dbReference>
<dbReference type="AlphaFoldDB" id="A0A1F6AHX5"/>
<dbReference type="PANTHER" id="PTHR41930">
    <property type="entry name" value="UPF0200 PROTEIN MJ1399"/>
    <property type="match status" value="1"/>
</dbReference>
<reference evidence="1 2" key="1">
    <citation type="journal article" date="2016" name="Nat. Commun.">
        <title>Thousands of microbial genomes shed light on interconnected biogeochemical processes in an aquifer system.</title>
        <authorList>
            <person name="Anantharaman K."/>
            <person name="Brown C.T."/>
            <person name="Hug L.A."/>
            <person name="Sharon I."/>
            <person name="Castelle C.J."/>
            <person name="Probst A.J."/>
            <person name="Thomas B.C."/>
            <person name="Singh A."/>
            <person name="Wilkins M.J."/>
            <person name="Karaoz U."/>
            <person name="Brodie E.L."/>
            <person name="Williams K.H."/>
            <person name="Hubbard S.S."/>
            <person name="Banfield J.F."/>
        </authorList>
    </citation>
    <scope>NUCLEOTIDE SEQUENCE [LARGE SCALE GENOMIC DNA]</scope>
</reference>
<evidence type="ECO:0000313" key="1">
    <source>
        <dbReference type="EMBL" id="OGG24301.1"/>
    </source>
</evidence>
<dbReference type="PANTHER" id="PTHR41930:SF1">
    <property type="entry name" value="DEPHOSPHO-COA KINASE"/>
    <property type="match status" value="1"/>
</dbReference>
<name>A0A1F6AHX5_9BACT</name>
<dbReference type="Proteomes" id="UP000178759">
    <property type="component" value="Unassembled WGS sequence"/>
</dbReference>
<evidence type="ECO:0008006" key="3">
    <source>
        <dbReference type="Google" id="ProtNLM"/>
    </source>
</evidence>
<comment type="caution">
    <text evidence="1">The sequence shown here is derived from an EMBL/GenBank/DDBJ whole genome shotgun (WGS) entry which is preliminary data.</text>
</comment>
<gene>
    <name evidence="1" type="ORF">A3A79_03900</name>
</gene>
<organism evidence="1 2">
    <name type="scientific">Candidatus Gottesmanbacteria bacterium RIFCSPLOWO2_01_FULL_43_11b</name>
    <dbReference type="NCBI Taxonomy" id="1798392"/>
    <lineage>
        <taxon>Bacteria</taxon>
        <taxon>Candidatus Gottesmaniibacteriota</taxon>
    </lineage>
</organism>
<accession>A0A1F6AHX5</accession>
<protein>
    <recommendedName>
        <fullName evidence="3">Dephospho-CoA kinase</fullName>
    </recommendedName>
</protein>
<dbReference type="InterPro" id="IPR027417">
    <property type="entry name" value="P-loop_NTPase"/>
</dbReference>